<dbReference type="EMBL" id="DXEL01000085">
    <property type="protein sequence ID" value="HIX75831.1"/>
    <property type="molecule type" value="Genomic_DNA"/>
</dbReference>
<dbReference type="NCBIfam" id="TIGR00276">
    <property type="entry name" value="tRNA epoxyqueuosine(34) reductase QueG"/>
    <property type="match status" value="1"/>
</dbReference>
<feature type="binding site" evidence="9">
    <location>
        <begin position="243"/>
        <end position="244"/>
    </location>
    <ligand>
        <name>cob(II)alamin</name>
        <dbReference type="ChEBI" id="CHEBI:16304"/>
    </ligand>
</feature>
<protein>
    <recommendedName>
        <fullName evidence="9">Epoxyqueuosine reductase</fullName>
        <ecNumber evidence="9">1.17.99.6</ecNumber>
    </recommendedName>
    <alternativeName>
        <fullName evidence="9">Queuosine biosynthesis protein QueG</fullName>
    </alternativeName>
</protein>
<evidence type="ECO:0000259" key="10">
    <source>
        <dbReference type="PROSITE" id="PS51379"/>
    </source>
</evidence>
<gene>
    <name evidence="9 11" type="primary">queG</name>
    <name evidence="11" type="ORF">H9977_12485</name>
</gene>
<dbReference type="Proteomes" id="UP000886740">
    <property type="component" value="Unassembled WGS sequence"/>
</dbReference>
<comment type="function">
    <text evidence="9">Catalyzes the conversion of epoxyqueuosine (oQ) to queuosine (Q), which is a hypermodified base found in the wobble positions of tRNA(Asp), tRNA(Asn), tRNA(His) and tRNA(Tyr).</text>
</comment>
<comment type="similarity">
    <text evidence="9">Belongs to the QueG family.</text>
</comment>
<comment type="catalytic activity">
    <reaction evidence="9">
        <text>epoxyqueuosine(34) in tRNA + AH2 = queuosine(34) in tRNA + A + H2O</text>
        <dbReference type="Rhea" id="RHEA:32159"/>
        <dbReference type="Rhea" id="RHEA-COMP:18571"/>
        <dbReference type="Rhea" id="RHEA-COMP:18582"/>
        <dbReference type="ChEBI" id="CHEBI:13193"/>
        <dbReference type="ChEBI" id="CHEBI:15377"/>
        <dbReference type="ChEBI" id="CHEBI:17499"/>
        <dbReference type="ChEBI" id="CHEBI:194431"/>
        <dbReference type="ChEBI" id="CHEBI:194443"/>
        <dbReference type="EC" id="1.17.99.6"/>
    </reaction>
</comment>
<evidence type="ECO:0000256" key="2">
    <source>
        <dbReference type="ARBA" id="ARBA00022490"/>
    </source>
</evidence>
<evidence type="ECO:0000313" key="11">
    <source>
        <dbReference type="EMBL" id="HIX75831.1"/>
    </source>
</evidence>
<reference evidence="11" key="2">
    <citation type="submission" date="2021-04" db="EMBL/GenBank/DDBJ databases">
        <authorList>
            <person name="Gilroy R."/>
        </authorList>
    </citation>
    <scope>NUCLEOTIDE SEQUENCE</scope>
    <source>
        <strain evidence="11">ChiGjej6B6-14162</strain>
    </source>
</reference>
<dbReference type="EC" id="1.17.99.6" evidence="9"/>
<feature type="binding site" evidence="9">
    <location>
        <position position="135"/>
    </location>
    <ligand>
        <name>cob(II)alamin</name>
        <dbReference type="ChEBI" id="CHEBI:16304"/>
    </ligand>
</feature>
<feature type="binding site" evidence="9">
    <location>
        <position position="156"/>
    </location>
    <ligand>
        <name>cob(II)alamin</name>
        <dbReference type="ChEBI" id="CHEBI:16304"/>
    </ligand>
</feature>
<dbReference type="InterPro" id="IPR017896">
    <property type="entry name" value="4Fe4S_Fe-S-bd"/>
</dbReference>
<keyword evidence="6 9" id="KW-0560">Oxidoreductase</keyword>
<keyword evidence="9" id="KW-0170">Cobalt</keyword>
<name>A0A9D1XB01_9BACT</name>
<feature type="binding site" evidence="9">
    <location>
        <position position="196"/>
    </location>
    <ligand>
        <name>[4Fe-4S] cluster</name>
        <dbReference type="ChEBI" id="CHEBI:49883"/>
        <label>1</label>
    </ligand>
</feature>
<keyword evidence="2 9" id="KW-0963">Cytoplasm</keyword>
<dbReference type="AlphaFoldDB" id="A0A9D1XB01"/>
<keyword evidence="3 9" id="KW-0819">tRNA processing</keyword>
<evidence type="ECO:0000256" key="7">
    <source>
        <dbReference type="ARBA" id="ARBA00023004"/>
    </source>
</evidence>
<dbReference type="InterPro" id="IPR013542">
    <property type="entry name" value="QueG_DUF1730"/>
</dbReference>
<dbReference type="HAMAP" id="MF_00916">
    <property type="entry name" value="QueG"/>
    <property type="match status" value="1"/>
</dbReference>
<keyword evidence="5 9" id="KW-0671">Queuosine biosynthesis</keyword>
<dbReference type="GO" id="GO:0008616">
    <property type="term" value="P:tRNA queuosine(34) biosynthetic process"/>
    <property type="evidence" value="ECO:0007669"/>
    <property type="project" value="UniProtKB-UniRule"/>
</dbReference>
<dbReference type="InterPro" id="IPR017900">
    <property type="entry name" value="4Fe4S_Fe_S_CS"/>
</dbReference>
<evidence type="ECO:0000313" key="12">
    <source>
        <dbReference type="Proteomes" id="UP000886740"/>
    </source>
</evidence>
<dbReference type="GO" id="GO:0046872">
    <property type="term" value="F:metal ion binding"/>
    <property type="evidence" value="ECO:0007669"/>
    <property type="project" value="UniProtKB-KW"/>
</dbReference>
<feature type="binding site" evidence="9">
    <location>
        <position position="246"/>
    </location>
    <ligand>
        <name>[4Fe-4S] cluster</name>
        <dbReference type="ChEBI" id="CHEBI:49883"/>
        <label>2</label>
    </ligand>
</feature>
<keyword evidence="9" id="KW-0846">Cobalamin</keyword>
<dbReference type="PANTHER" id="PTHR30002">
    <property type="entry name" value="EPOXYQUEUOSINE REDUCTASE"/>
    <property type="match status" value="1"/>
</dbReference>
<dbReference type="PANTHER" id="PTHR30002:SF4">
    <property type="entry name" value="EPOXYQUEUOSINE REDUCTASE"/>
    <property type="match status" value="1"/>
</dbReference>
<dbReference type="Pfam" id="PF13484">
    <property type="entry name" value="Fer4_16"/>
    <property type="match status" value="1"/>
</dbReference>
<evidence type="ECO:0000256" key="6">
    <source>
        <dbReference type="ARBA" id="ARBA00023002"/>
    </source>
</evidence>
<feature type="binding site" evidence="9">
    <location>
        <position position="159"/>
    </location>
    <ligand>
        <name>cob(II)alamin</name>
        <dbReference type="ChEBI" id="CHEBI:16304"/>
    </ligand>
</feature>
<evidence type="ECO:0000256" key="9">
    <source>
        <dbReference type="HAMAP-Rule" id="MF_00916"/>
    </source>
</evidence>
<keyword evidence="7 9" id="KW-0408">Iron</keyword>
<feature type="binding site" evidence="9">
    <location>
        <position position="225"/>
    </location>
    <ligand>
        <name>tRNA</name>
        <dbReference type="ChEBI" id="CHEBI:17843"/>
    </ligand>
</feature>
<comment type="subunit">
    <text evidence="9">Monomer.</text>
</comment>
<feature type="binding site" evidence="9">
    <location>
        <position position="250"/>
    </location>
    <ligand>
        <name>[4Fe-4S] cluster</name>
        <dbReference type="ChEBI" id="CHEBI:49883"/>
        <label>1</label>
    </ligand>
</feature>
<feature type="domain" description="4Fe-4S ferredoxin-type" evidence="10">
    <location>
        <begin position="181"/>
        <end position="210"/>
    </location>
</feature>
<dbReference type="Gene3D" id="3.30.70.20">
    <property type="match status" value="1"/>
</dbReference>
<feature type="active site" description="Proton donor" evidence="9">
    <location>
        <position position="135"/>
    </location>
</feature>
<dbReference type="GO" id="GO:0031419">
    <property type="term" value="F:cobalamin binding"/>
    <property type="evidence" value="ECO:0007669"/>
    <property type="project" value="UniProtKB-KW"/>
</dbReference>
<feature type="binding site" evidence="9">
    <location>
        <position position="243"/>
    </location>
    <ligand>
        <name>[4Fe-4S] cluster</name>
        <dbReference type="ChEBI" id="CHEBI:49883"/>
        <label>2</label>
    </ligand>
</feature>
<reference evidence="11" key="1">
    <citation type="journal article" date="2021" name="PeerJ">
        <title>Extensive microbial diversity within the chicken gut microbiome revealed by metagenomics and culture.</title>
        <authorList>
            <person name="Gilroy R."/>
            <person name="Ravi A."/>
            <person name="Getino M."/>
            <person name="Pursley I."/>
            <person name="Horton D.L."/>
            <person name="Alikhan N.F."/>
            <person name="Baker D."/>
            <person name="Gharbi K."/>
            <person name="Hall N."/>
            <person name="Watson M."/>
            <person name="Adriaenssens E.M."/>
            <person name="Foster-Nyarko E."/>
            <person name="Jarju S."/>
            <person name="Secka A."/>
            <person name="Antonio M."/>
            <person name="Oren A."/>
            <person name="Chaudhuri R.R."/>
            <person name="La Ragione R."/>
            <person name="Hildebrand F."/>
            <person name="Pallen M.J."/>
        </authorList>
    </citation>
    <scope>NUCLEOTIDE SEQUENCE</scope>
    <source>
        <strain evidence="11">ChiGjej6B6-14162</strain>
    </source>
</reference>
<dbReference type="GO" id="GO:0051539">
    <property type="term" value="F:4 iron, 4 sulfur cluster binding"/>
    <property type="evidence" value="ECO:0007669"/>
    <property type="project" value="UniProtKB-KW"/>
</dbReference>
<feature type="binding site" evidence="9">
    <location>
        <position position="216"/>
    </location>
    <ligand>
        <name>[4Fe-4S] cluster</name>
        <dbReference type="ChEBI" id="CHEBI:49883"/>
        <label>2</label>
    </ligand>
</feature>
<sequence length="314" mass="35723">MTNVAQWIKQKAEELGFSACGIASIDKPLDDECQHLDDWLEKGYHAGMTYMANHREIRRDPQGLVDGARSIISVAINYYPASRRDPALPHIAYYAYGKDYHDVVREKLRQLWTAIQTEATPLFQLPKAEARVFTDSAPLFERYWAWRSGLGWIGKNSCLILPGKGSFFFLGEIVTTLSIESEDRPMPDRCGTCDRCLRACPTGALEAPRHLNANHCLSYLTIEHKGEIPHQEATLLGNRLYGCDSCQLACPWNRFASPTNIPEFHPSSEFLSLDEETLHHLTLEDYRRIFKGSAIKRAKYEGLIRNFKAMVNNI</sequence>
<feature type="binding site" evidence="9">
    <location>
        <position position="190"/>
    </location>
    <ligand>
        <name>[4Fe-4S] cluster</name>
        <dbReference type="ChEBI" id="CHEBI:49883"/>
        <label>1</label>
    </ligand>
</feature>
<dbReference type="PROSITE" id="PS51379">
    <property type="entry name" value="4FE4S_FER_2"/>
    <property type="match status" value="1"/>
</dbReference>
<evidence type="ECO:0000256" key="4">
    <source>
        <dbReference type="ARBA" id="ARBA00022723"/>
    </source>
</evidence>
<comment type="caution">
    <text evidence="9">Lacks conserved residue(s) required for the propagation of feature annotation.</text>
</comment>
<proteinExistence type="inferred from homology"/>
<comment type="caution">
    <text evidence="11">The sequence shown here is derived from an EMBL/GenBank/DDBJ whole genome shotgun (WGS) entry which is preliminary data.</text>
</comment>
<feature type="binding site" evidence="9">
    <location>
        <position position="193"/>
    </location>
    <ligand>
        <name>[4Fe-4S] cluster</name>
        <dbReference type="ChEBI" id="CHEBI:49883"/>
        <label>1</label>
    </ligand>
</feature>
<keyword evidence="1 9" id="KW-0004">4Fe-4S</keyword>
<comment type="cofactor">
    <cofactor evidence="9">
        <name>[4Fe-4S] cluster</name>
        <dbReference type="ChEBI" id="CHEBI:49883"/>
    </cofactor>
    <text evidence="9">Binds 2 [4Fe-4S] clusters per monomer.</text>
</comment>
<evidence type="ECO:0000256" key="5">
    <source>
        <dbReference type="ARBA" id="ARBA00022785"/>
    </source>
</evidence>
<comment type="pathway">
    <text evidence="9">tRNA modification; tRNA-queuosine biosynthesis.</text>
</comment>
<keyword evidence="4 9" id="KW-0479">Metal-binding</keyword>
<comment type="cofactor">
    <cofactor evidence="9">
        <name>cob(II)alamin</name>
        <dbReference type="ChEBI" id="CHEBI:16304"/>
    </cofactor>
</comment>
<dbReference type="SUPFAM" id="SSF46548">
    <property type="entry name" value="alpha-helical ferredoxin"/>
    <property type="match status" value="1"/>
</dbReference>
<feature type="binding site" evidence="9">
    <location>
        <position position="170"/>
    </location>
    <ligand>
        <name>cob(II)alamin</name>
        <dbReference type="ChEBI" id="CHEBI:16304"/>
    </ligand>
</feature>
<dbReference type="GO" id="GO:0005737">
    <property type="term" value="C:cytoplasm"/>
    <property type="evidence" value="ECO:0007669"/>
    <property type="project" value="UniProtKB-SubCell"/>
</dbReference>
<feature type="binding site" evidence="9">
    <location>
        <position position="200"/>
    </location>
    <ligand>
        <name>[4Fe-4S] cluster</name>
        <dbReference type="ChEBI" id="CHEBI:49883"/>
        <label>2</label>
    </ligand>
</feature>
<keyword evidence="8 9" id="KW-0411">Iron-sulfur</keyword>
<feature type="binding site" evidence="9">
    <location>
        <position position="218"/>
    </location>
    <ligand>
        <name>cob(II)alamin</name>
        <dbReference type="ChEBI" id="CHEBI:16304"/>
    </ligand>
</feature>
<dbReference type="InterPro" id="IPR004453">
    <property type="entry name" value="QueG"/>
</dbReference>
<organism evidence="11 12">
    <name type="scientific">Candidatus Parabacteroides intestinipullorum</name>
    <dbReference type="NCBI Taxonomy" id="2838723"/>
    <lineage>
        <taxon>Bacteria</taxon>
        <taxon>Pseudomonadati</taxon>
        <taxon>Bacteroidota</taxon>
        <taxon>Bacteroidia</taxon>
        <taxon>Bacteroidales</taxon>
        <taxon>Tannerellaceae</taxon>
        <taxon>Parabacteroides</taxon>
    </lineage>
</organism>
<evidence type="ECO:0000256" key="1">
    <source>
        <dbReference type="ARBA" id="ARBA00022485"/>
    </source>
</evidence>
<dbReference type="GO" id="GO:0052693">
    <property type="term" value="F:epoxyqueuosine reductase activity"/>
    <property type="evidence" value="ECO:0007669"/>
    <property type="project" value="UniProtKB-UniRule"/>
</dbReference>
<dbReference type="Pfam" id="PF08331">
    <property type="entry name" value="QueG_DUF1730"/>
    <property type="match status" value="1"/>
</dbReference>
<evidence type="ECO:0000256" key="3">
    <source>
        <dbReference type="ARBA" id="ARBA00022694"/>
    </source>
</evidence>
<dbReference type="PROSITE" id="PS00198">
    <property type="entry name" value="4FE4S_FER_1"/>
    <property type="match status" value="1"/>
</dbReference>
<feature type="binding site" evidence="9">
    <location>
        <position position="58"/>
    </location>
    <ligand>
        <name>cob(II)alamin</name>
        <dbReference type="ChEBI" id="CHEBI:16304"/>
    </ligand>
</feature>
<accession>A0A9D1XB01</accession>
<comment type="subcellular location">
    <subcellularLocation>
        <location evidence="9">Cytoplasm</location>
    </subcellularLocation>
</comment>
<evidence type="ECO:0000256" key="8">
    <source>
        <dbReference type="ARBA" id="ARBA00023014"/>
    </source>
</evidence>